<gene>
    <name evidence="3" type="ORF">PLOB_00044431</name>
</gene>
<sequence length="540" mass="61517">MSSADGGKLDAKTSEQHCKQASKLLSIVDEKKQLASLYDSQVINDKFLEGHAKKNYHPKTTQSYLMSLRHFYAFSLTCEFCDGISKNKSWSSSFRHSSAKRHWEKMEEDLHSLISPEQINEFERSEASREAICLLGQLSGAHCITLTQAQYTLVRDFLIVEISVDNAIRSGALANMTMGEFKKRRKEGEDNVLLIKDHKTLESHGPARIVLSAKLDSWMTIFVREVRSQVTGVTNDDDSRVFLSWNAQSLASSQISKSMKSVWKKAKIDGDPSSTILRKSAVSKVHNVASSSEEHNDLANLMAHDVATARKYYRLQEKAKSSVKASRKLRTVMREQPQQKISHDLEKESQDIESCSKISAEEECQSTTSKVTWTAEREAVLRTLFQKEINQKEVTMEAVRSNIANHAELKDEDPKRVLDKVRSQWRYAKQSSTEIVSPPSEQETLEQRVQRSLEEDANSDIIPPTVTSSVKNMFSSSDKENIQEVFRDMIEKNAPICKTRIKELLQKESWGRSILKKASLDTVLNRVKYERRLYKNSKNV</sequence>
<evidence type="ECO:0000256" key="2">
    <source>
        <dbReference type="ARBA" id="ARBA00023172"/>
    </source>
</evidence>
<dbReference type="PANTHER" id="PTHR30349:SF41">
    <property type="entry name" value="INTEGRASE_RECOMBINASE PROTEIN MJ0367-RELATED"/>
    <property type="match status" value="1"/>
</dbReference>
<dbReference type="Proteomes" id="UP001159405">
    <property type="component" value="Unassembled WGS sequence"/>
</dbReference>
<dbReference type="Gene3D" id="1.10.443.10">
    <property type="entry name" value="Intergrase catalytic core"/>
    <property type="match status" value="1"/>
</dbReference>
<evidence type="ECO:0000256" key="1">
    <source>
        <dbReference type="ARBA" id="ARBA00023125"/>
    </source>
</evidence>
<accession>A0ABN8PNG0</accession>
<protein>
    <submittedName>
        <fullName evidence="3">Uncharacterized protein</fullName>
    </submittedName>
</protein>
<comment type="caution">
    <text evidence="3">The sequence shown here is derived from an EMBL/GenBank/DDBJ whole genome shotgun (WGS) entry which is preliminary data.</text>
</comment>
<keyword evidence="1" id="KW-0238">DNA-binding</keyword>
<evidence type="ECO:0000313" key="3">
    <source>
        <dbReference type="EMBL" id="CAH3145238.1"/>
    </source>
</evidence>
<dbReference type="InterPro" id="IPR011010">
    <property type="entry name" value="DNA_brk_join_enz"/>
</dbReference>
<name>A0ABN8PNG0_9CNID</name>
<dbReference type="PANTHER" id="PTHR30349">
    <property type="entry name" value="PHAGE INTEGRASE-RELATED"/>
    <property type="match status" value="1"/>
</dbReference>
<dbReference type="InterPro" id="IPR050090">
    <property type="entry name" value="Tyrosine_recombinase_XerCD"/>
</dbReference>
<reference evidence="3 4" key="1">
    <citation type="submission" date="2022-05" db="EMBL/GenBank/DDBJ databases">
        <authorList>
            <consortium name="Genoscope - CEA"/>
            <person name="William W."/>
        </authorList>
    </citation>
    <scope>NUCLEOTIDE SEQUENCE [LARGE SCALE GENOMIC DNA]</scope>
</reference>
<keyword evidence="2" id="KW-0233">DNA recombination</keyword>
<proteinExistence type="predicted"/>
<dbReference type="InterPro" id="IPR013762">
    <property type="entry name" value="Integrase-like_cat_sf"/>
</dbReference>
<keyword evidence="4" id="KW-1185">Reference proteome</keyword>
<dbReference type="EMBL" id="CALNXK010000075">
    <property type="protein sequence ID" value="CAH3145238.1"/>
    <property type="molecule type" value="Genomic_DNA"/>
</dbReference>
<organism evidence="3 4">
    <name type="scientific">Porites lobata</name>
    <dbReference type="NCBI Taxonomy" id="104759"/>
    <lineage>
        <taxon>Eukaryota</taxon>
        <taxon>Metazoa</taxon>
        <taxon>Cnidaria</taxon>
        <taxon>Anthozoa</taxon>
        <taxon>Hexacorallia</taxon>
        <taxon>Scleractinia</taxon>
        <taxon>Fungiina</taxon>
        <taxon>Poritidae</taxon>
        <taxon>Porites</taxon>
    </lineage>
</organism>
<dbReference type="SUPFAM" id="SSF56349">
    <property type="entry name" value="DNA breaking-rejoining enzymes"/>
    <property type="match status" value="1"/>
</dbReference>
<evidence type="ECO:0000313" key="4">
    <source>
        <dbReference type="Proteomes" id="UP001159405"/>
    </source>
</evidence>